<evidence type="ECO:0000313" key="1">
    <source>
        <dbReference type="EMBL" id="KIM78034.1"/>
    </source>
</evidence>
<gene>
    <name evidence="1" type="ORF">PILCRDRAFT_90803</name>
</gene>
<protein>
    <submittedName>
        <fullName evidence="1">Uncharacterized protein</fullName>
    </submittedName>
</protein>
<proteinExistence type="predicted"/>
<keyword evidence="2" id="KW-1185">Reference proteome</keyword>
<name>A0A0C3FDV2_PILCF</name>
<sequence length="183" mass="20320">MRNSNASTVKVVSNDSTLSFVQLLASDLQRGLGRASLCHRVRHYYFTLKYDPVRWATIFPQLSDDATLRITASDVSIKHSSGEGQAVLTDSIIAISGDGNAHESFILRRNVRKNGNCCKTCKPYDRVVTAISIRATQLLGSNYMEGSGEDEIGSDGDWDEWICGRDLVKKVFPNDEVTCPWND</sequence>
<dbReference type="AlphaFoldDB" id="A0A0C3FDV2"/>
<dbReference type="InParanoid" id="A0A0C3FDV2"/>
<dbReference type="OrthoDB" id="2958217at2759"/>
<dbReference type="Proteomes" id="UP000054166">
    <property type="component" value="Unassembled WGS sequence"/>
</dbReference>
<dbReference type="EMBL" id="KN833019">
    <property type="protein sequence ID" value="KIM78034.1"/>
    <property type="molecule type" value="Genomic_DNA"/>
</dbReference>
<evidence type="ECO:0000313" key="2">
    <source>
        <dbReference type="Proteomes" id="UP000054166"/>
    </source>
</evidence>
<reference evidence="2" key="2">
    <citation type="submission" date="2015-01" db="EMBL/GenBank/DDBJ databases">
        <title>Evolutionary Origins and Diversification of the Mycorrhizal Mutualists.</title>
        <authorList>
            <consortium name="DOE Joint Genome Institute"/>
            <consortium name="Mycorrhizal Genomics Consortium"/>
            <person name="Kohler A."/>
            <person name="Kuo A."/>
            <person name="Nagy L.G."/>
            <person name="Floudas D."/>
            <person name="Copeland A."/>
            <person name="Barry K.W."/>
            <person name="Cichocki N."/>
            <person name="Veneault-Fourrey C."/>
            <person name="LaButti K."/>
            <person name="Lindquist E.A."/>
            <person name="Lipzen A."/>
            <person name="Lundell T."/>
            <person name="Morin E."/>
            <person name="Murat C."/>
            <person name="Riley R."/>
            <person name="Ohm R."/>
            <person name="Sun H."/>
            <person name="Tunlid A."/>
            <person name="Henrissat B."/>
            <person name="Grigoriev I.V."/>
            <person name="Hibbett D.S."/>
            <person name="Martin F."/>
        </authorList>
    </citation>
    <scope>NUCLEOTIDE SEQUENCE [LARGE SCALE GENOMIC DNA]</scope>
    <source>
        <strain evidence="2">F 1598</strain>
    </source>
</reference>
<organism evidence="1 2">
    <name type="scientific">Piloderma croceum (strain F 1598)</name>
    <dbReference type="NCBI Taxonomy" id="765440"/>
    <lineage>
        <taxon>Eukaryota</taxon>
        <taxon>Fungi</taxon>
        <taxon>Dikarya</taxon>
        <taxon>Basidiomycota</taxon>
        <taxon>Agaricomycotina</taxon>
        <taxon>Agaricomycetes</taxon>
        <taxon>Agaricomycetidae</taxon>
        <taxon>Atheliales</taxon>
        <taxon>Atheliaceae</taxon>
        <taxon>Piloderma</taxon>
    </lineage>
</organism>
<dbReference type="STRING" id="765440.A0A0C3FDV2"/>
<dbReference type="HOGENOM" id="CLU_1475694_0_0_1"/>
<accession>A0A0C3FDV2</accession>
<reference evidence="1 2" key="1">
    <citation type="submission" date="2014-04" db="EMBL/GenBank/DDBJ databases">
        <authorList>
            <consortium name="DOE Joint Genome Institute"/>
            <person name="Kuo A."/>
            <person name="Tarkka M."/>
            <person name="Buscot F."/>
            <person name="Kohler A."/>
            <person name="Nagy L.G."/>
            <person name="Floudas D."/>
            <person name="Copeland A."/>
            <person name="Barry K.W."/>
            <person name="Cichocki N."/>
            <person name="Veneault-Fourrey C."/>
            <person name="LaButti K."/>
            <person name="Lindquist E.A."/>
            <person name="Lipzen A."/>
            <person name="Lundell T."/>
            <person name="Morin E."/>
            <person name="Murat C."/>
            <person name="Sun H."/>
            <person name="Tunlid A."/>
            <person name="Henrissat B."/>
            <person name="Grigoriev I.V."/>
            <person name="Hibbett D.S."/>
            <person name="Martin F."/>
            <person name="Nordberg H.P."/>
            <person name="Cantor M.N."/>
            <person name="Hua S.X."/>
        </authorList>
    </citation>
    <scope>NUCLEOTIDE SEQUENCE [LARGE SCALE GENOMIC DNA]</scope>
    <source>
        <strain evidence="1 2">F 1598</strain>
    </source>
</reference>